<feature type="non-terminal residue" evidence="3">
    <location>
        <position position="1"/>
    </location>
</feature>
<dbReference type="GO" id="GO:0016538">
    <property type="term" value="F:cyclin-dependent protein serine/threonine kinase regulator activity"/>
    <property type="evidence" value="ECO:0007669"/>
    <property type="project" value="InterPro"/>
</dbReference>
<protein>
    <recommendedName>
        <fullName evidence="5">Cyclin-T1</fullName>
    </recommendedName>
</protein>
<evidence type="ECO:0000313" key="3">
    <source>
        <dbReference type="EMBL" id="CAG5118831.1"/>
    </source>
</evidence>
<gene>
    <name evidence="3" type="ORF">CUNI_LOCUS4389</name>
</gene>
<accession>A0A8S3YU98</accession>
<proteinExistence type="predicted"/>
<organism evidence="3 4">
    <name type="scientific">Candidula unifasciata</name>
    <dbReference type="NCBI Taxonomy" id="100452"/>
    <lineage>
        <taxon>Eukaryota</taxon>
        <taxon>Metazoa</taxon>
        <taxon>Spiralia</taxon>
        <taxon>Lophotrochozoa</taxon>
        <taxon>Mollusca</taxon>
        <taxon>Gastropoda</taxon>
        <taxon>Heterobranchia</taxon>
        <taxon>Euthyneura</taxon>
        <taxon>Panpulmonata</taxon>
        <taxon>Eupulmonata</taxon>
        <taxon>Stylommatophora</taxon>
        <taxon>Helicina</taxon>
        <taxon>Helicoidea</taxon>
        <taxon>Geomitridae</taxon>
        <taxon>Candidula</taxon>
    </lineage>
</organism>
<dbReference type="OrthoDB" id="25002at2759"/>
<sequence>MEETNCNQKWLFTEEELQNTPSVRAGVTIEQELTFRQKQAMLIQTIGLKSGLTQLAVNTSVIFMHRFFMYRTVKTYPRIHLALGFAFAGGKVEESARKLEQIIRTAVEVIRQNRNKEFLDKADPLTYEMDCQWRAKMQVLFDNNCSIESPVMIVLLFLLLTLLCCYSLVHYCYSIVIVPVMCYCYSTRQAILGGGRKAACSQPPRVAYMEFRKLVLECETEIYGVIGFQLQIVHPHNYVIRMCALLGGRFPVVDVQLFISMFSENIKDISQYAYNLATA</sequence>
<feature type="transmembrane region" description="Helical" evidence="2">
    <location>
        <begin position="151"/>
        <end position="173"/>
    </location>
</feature>
<keyword evidence="1" id="KW-0195">Cyclin</keyword>
<comment type="caution">
    <text evidence="3">The sequence shown here is derived from an EMBL/GenBank/DDBJ whole genome shotgun (WGS) entry which is preliminary data.</text>
</comment>
<dbReference type="Proteomes" id="UP000678393">
    <property type="component" value="Unassembled WGS sequence"/>
</dbReference>
<dbReference type="GO" id="GO:0006357">
    <property type="term" value="P:regulation of transcription by RNA polymerase II"/>
    <property type="evidence" value="ECO:0007669"/>
    <property type="project" value="InterPro"/>
</dbReference>
<dbReference type="Gene3D" id="1.10.472.10">
    <property type="entry name" value="Cyclin-like"/>
    <property type="match status" value="1"/>
</dbReference>
<evidence type="ECO:0000256" key="2">
    <source>
        <dbReference type="SAM" id="Phobius"/>
    </source>
</evidence>
<evidence type="ECO:0000313" key="4">
    <source>
        <dbReference type="Proteomes" id="UP000678393"/>
    </source>
</evidence>
<keyword evidence="2" id="KW-0812">Transmembrane</keyword>
<dbReference type="AlphaFoldDB" id="A0A8S3YU98"/>
<dbReference type="SUPFAM" id="SSF47954">
    <property type="entry name" value="Cyclin-like"/>
    <property type="match status" value="1"/>
</dbReference>
<name>A0A8S3YU98_9EUPU</name>
<reference evidence="3" key="1">
    <citation type="submission" date="2021-04" db="EMBL/GenBank/DDBJ databases">
        <authorList>
            <consortium name="Molecular Ecology Group"/>
        </authorList>
    </citation>
    <scope>NUCLEOTIDE SEQUENCE</scope>
</reference>
<dbReference type="InterPro" id="IPR043198">
    <property type="entry name" value="Cyclin/Ssn8"/>
</dbReference>
<dbReference type="PANTHER" id="PTHR10026">
    <property type="entry name" value="CYCLIN"/>
    <property type="match status" value="1"/>
</dbReference>
<keyword evidence="2" id="KW-0472">Membrane</keyword>
<dbReference type="InterPro" id="IPR036915">
    <property type="entry name" value="Cyclin-like_sf"/>
</dbReference>
<keyword evidence="2" id="KW-1133">Transmembrane helix</keyword>
<evidence type="ECO:0008006" key="5">
    <source>
        <dbReference type="Google" id="ProtNLM"/>
    </source>
</evidence>
<keyword evidence="4" id="KW-1185">Reference proteome</keyword>
<dbReference type="EMBL" id="CAJHNH020000613">
    <property type="protein sequence ID" value="CAG5118831.1"/>
    <property type="molecule type" value="Genomic_DNA"/>
</dbReference>
<evidence type="ECO:0000256" key="1">
    <source>
        <dbReference type="ARBA" id="ARBA00023127"/>
    </source>
</evidence>